<evidence type="ECO:0000256" key="1">
    <source>
        <dbReference type="SAM" id="MobiDB-lite"/>
    </source>
</evidence>
<dbReference type="Gene3D" id="1.20.245.10">
    <property type="entry name" value="Lipoxygenase-1, Domain 5"/>
    <property type="match status" value="1"/>
</dbReference>
<protein>
    <submittedName>
        <fullName evidence="2">Uncharacterized protein</fullName>
    </submittedName>
</protein>
<proteinExistence type="predicted"/>
<gene>
    <name evidence="2" type="ORF">UPYG_G00256760</name>
</gene>
<feature type="region of interest" description="Disordered" evidence="1">
    <location>
        <begin position="1"/>
        <end position="47"/>
    </location>
</feature>
<evidence type="ECO:0000313" key="2">
    <source>
        <dbReference type="EMBL" id="KAL0967777.1"/>
    </source>
</evidence>
<accession>A0ABD0WVR5</accession>
<dbReference type="Proteomes" id="UP001557470">
    <property type="component" value="Unassembled WGS sequence"/>
</dbReference>
<sequence length="214" mass="23232">MILRPFEEQGFSARPSLQPKMAATRHPKMASTTHPKMAGTPQRKMAGTPQLPEMAAAPQLPEMAAAPQLPEMAAAPQIPEMAAAPQLPEMAASPQLPEMAAFPELAEMAASPQNSSLASFCLVSFGGPGCLFYNAAGPSALDSFAEGIPHLNSVIELSALPTEHTFSFSKELETTYTRESGMLELKMKGFADSTKFWEDLNMMKQIFWFRKTPI</sequence>
<name>A0ABD0WVR5_UMBPY</name>
<reference evidence="2 3" key="1">
    <citation type="submission" date="2024-06" db="EMBL/GenBank/DDBJ databases">
        <authorList>
            <person name="Pan Q."/>
            <person name="Wen M."/>
            <person name="Jouanno E."/>
            <person name="Zahm M."/>
            <person name="Klopp C."/>
            <person name="Cabau C."/>
            <person name="Louis A."/>
            <person name="Berthelot C."/>
            <person name="Parey E."/>
            <person name="Roest Crollius H."/>
            <person name="Montfort J."/>
            <person name="Robinson-Rechavi M."/>
            <person name="Bouchez O."/>
            <person name="Lampietro C."/>
            <person name="Lopez Roques C."/>
            <person name="Donnadieu C."/>
            <person name="Postlethwait J."/>
            <person name="Bobe J."/>
            <person name="Verreycken H."/>
            <person name="Guiguen Y."/>
        </authorList>
    </citation>
    <scope>NUCLEOTIDE SEQUENCE [LARGE SCALE GENOMIC DNA]</scope>
    <source>
        <strain evidence="2">Up_M1</strain>
        <tissue evidence="2">Testis</tissue>
    </source>
</reference>
<keyword evidence="3" id="KW-1185">Reference proteome</keyword>
<comment type="caution">
    <text evidence="2">The sequence shown here is derived from an EMBL/GenBank/DDBJ whole genome shotgun (WGS) entry which is preliminary data.</text>
</comment>
<organism evidence="2 3">
    <name type="scientific">Umbra pygmaea</name>
    <name type="common">Eastern mudminnow</name>
    <dbReference type="NCBI Taxonomy" id="75934"/>
    <lineage>
        <taxon>Eukaryota</taxon>
        <taxon>Metazoa</taxon>
        <taxon>Chordata</taxon>
        <taxon>Craniata</taxon>
        <taxon>Vertebrata</taxon>
        <taxon>Euteleostomi</taxon>
        <taxon>Actinopterygii</taxon>
        <taxon>Neopterygii</taxon>
        <taxon>Teleostei</taxon>
        <taxon>Protacanthopterygii</taxon>
        <taxon>Esociformes</taxon>
        <taxon>Umbridae</taxon>
        <taxon>Umbra</taxon>
    </lineage>
</organism>
<dbReference type="AlphaFoldDB" id="A0ABD0WVR5"/>
<dbReference type="EMBL" id="JAGEUA010000008">
    <property type="protein sequence ID" value="KAL0967777.1"/>
    <property type="molecule type" value="Genomic_DNA"/>
</dbReference>
<evidence type="ECO:0000313" key="3">
    <source>
        <dbReference type="Proteomes" id="UP001557470"/>
    </source>
</evidence>